<comment type="similarity">
    <text evidence="3">Belongs to the YkuD family.</text>
</comment>
<keyword evidence="11 13" id="KW-0961">Cell wall biogenesis/degradation</keyword>
<dbReference type="Gene3D" id="2.40.440.10">
    <property type="entry name" value="L,D-transpeptidase catalytic domain-like"/>
    <property type="match status" value="1"/>
</dbReference>
<keyword evidence="8" id="KW-0378">Hydrolase</keyword>
<evidence type="ECO:0000256" key="7">
    <source>
        <dbReference type="ARBA" id="ARBA00022764"/>
    </source>
</evidence>
<name>A0A1C0U3U5_9GAMM</name>
<dbReference type="CDD" id="cd16913">
    <property type="entry name" value="YkuD_like"/>
    <property type="match status" value="1"/>
</dbReference>
<dbReference type="InterPro" id="IPR041597">
    <property type="entry name" value="Ldt_C"/>
</dbReference>
<dbReference type="InterPro" id="IPR005490">
    <property type="entry name" value="LD_TPept_cat_dom"/>
</dbReference>
<dbReference type="GO" id="GO:0018104">
    <property type="term" value="P:peptidoglycan-protein cross-linking"/>
    <property type="evidence" value="ECO:0007669"/>
    <property type="project" value="TreeGrafter"/>
</dbReference>
<organism evidence="18 19">
    <name type="scientific">Photorhabdus australis subsp. thailandensis</name>
    <dbReference type="NCBI Taxonomy" id="2805096"/>
    <lineage>
        <taxon>Bacteria</taxon>
        <taxon>Pseudomonadati</taxon>
        <taxon>Pseudomonadota</taxon>
        <taxon>Gammaproteobacteria</taxon>
        <taxon>Enterobacterales</taxon>
        <taxon>Morganellaceae</taxon>
        <taxon>Photorhabdus</taxon>
    </lineage>
</organism>
<sequence precursor="true">MKRVLTFIGMLLLSGLINTVSATEYTLPPANSRLIGENTIFVVPDDGRSLEAIAAEYKIGLLAMLEANPGTDPYLPASGSELIIPSQMLLPDTPRQGMVINLAELRLYYFPKGKNKVIVYPIGIGQLGRNTPVMTTSVSQLIKDPTWTPTKNIRKHYAEQGITLPAVIPAGPENPMGLFALRLAAGRGEYLIHGTNADFGIGMRVSSGCIRLRPDDIEALFNSVPRGTRVQIINEAVKYSVEPNGKRYVEVHQPLSKKEDDDPQTLQIIRSAALNKFINNSETDKNIVEQALVRRSGIPVLVSKGTPLETQQNQNLREENLTPVEDDIKDVEQEVNVNEKASEPFKLPPLYQPGPIYQKD</sequence>
<keyword evidence="10 13" id="KW-0573">Peptidoglycan synthesis</keyword>
<dbReference type="GO" id="GO:0005576">
    <property type="term" value="C:extracellular region"/>
    <property type="evidence" value="ECO:0007669"/>
    <property type="project" value="TreeGrafter"/>
</dbReference>
<dbReference type="Pfam" id="PF03734">
    <property type="entry name" value="YkuD"/>
    <property type="match status" value="1"/>
</dbReference>
<comment type="caution">
    <text evidence="18">The sequence shown here is derived from an EMBL/GenBank/DDBJ whole genome shotgun (WGS) entry which is preliminary data.</text>
</comment>
<dbReference type="InterPro" id="IPR050979">
    <property type="entry name" value="LD-transpeptidase"/>
</dbReference>
<dbReference type="GO" id="GO:0042597">
    <property type="term" value="C:periplasmic space"/>
    <property type="evidence" value="ECO:0007669"/>
    <property type="project" value="UniProtKB-SubCell"/>
</dbReference>
<evidence type="ECO:0000259" key="17">
    <source>
        <dbReference type="PROSITE" id="PS52029"/>
    </source>
</evidence>
<comment type="subcellular location">
    <subcellularLocation>
        <location evidence="1">Periplasm</location>
    </subcellularLocation>
</comment>
<evidence type="ECO:0000256" key="5">
    <source>
        <dbReference type="ARBA" id="ARBA00022679"/>
    </source>
</evidence>
<dbReference type="PANTHER" id="PTHR30582:SF24">
    <property type="entry name" value="L,D-TRANSPEPTIDASE ERFK_SRFK-RELATED"/>
    <property type="match status" value="1"/>
</dbReference>
<dbReference type="PROSITE" id="PS52029">
    <property type="entry name" value="LD_TPASE"/>
    <property type="match status" value="1"/>
</dbReference>
<evidence type="ECO:0000259" key="16">
    <source>
        <dbReference type="PROSITE" id="PS51782"/>
    </source>
</evidence>
<feature type="region of interest" description="Disordered" evidence="14">
    <location>
        <begin position="337"/>
        <end position="360"/>
    </location>
</feature>
<dbReference type="GO" id="GO:0071555">
    <property type="term" value="P:cell wall organization"/>
    <property type="evidence" value="ECO:0007669"/>
    <property type="project" value="UniProtKB-UniRule"/>
</dbReference>
<evidence type="ECO:0000256" key="15">
    <source>
        <dbReference type="SAM" id="SignalP"/>
    </source>
</evidence>
<evidence type="ECO:0000256" key="6">
    <source>
        <dbReference type="ARBA" id="ARBA00022729"/>
    </source>
</evidence>
<keyword evidence="4" id="KW-0328">Glycosyltransferase</keyword>
<evidence type="ECO:0000256" key="9">
    <source>
        <dbReference type="ARBA" id="ARBA00022960"/>
    </source>
</evidence>
<dbReference type="EMBL" id="LOMY01000079">
    <property type="protein sequence ID" value="OCQ52609.1"/>
    <property type="molecule type" value="Genomic_DNA"/>
</dbReference>
<evidence type="ECO:0000256" key="11">
    <source>
        <dbReference type="ARBA" id="ARBA00023316"/>
    </source>
</evidence>
<feature type="domain" description="L,D-TPase catalytic" evidence="17">
    <location>
        <begin position="96"/>
        <end position="233"/>
    </location>
</feature>
<feature type="active site" description="Nucleophile" evidence="13">
    <location>
        <position position="209"/>
    </location>
</feature>
<dbReference type="GO" id="GO:0008360">
    <property type="term" value="P:regulation of cell shape"/>
    <property type="evidence" value="ECO:0007669"/>
    <property type="project" value="UniProtKB-UniRule"/>
</dbReference>
<keyword evidence="6 15" id="KW-0732">Signal</keyword>
<dbReference type="SUPFAM" id="SSF141523">
    <property type="entry name" value="L,D-transpeptidase catalytic domain-like"/>
    <property type="match status" value="1"/>
</dbReference>
<dbReference type="InterPro" id="IPR018392">
    <property type="entry name" value="LysM"/>
</dbReference>
<evidence type="ECO:0000256" key="4">
    <source>
        <dbReference type="ARBA" id="ARBA00022676"/>
    </source>
</evidence>
<dbReference type="AlphaFoldDB" id="A0A1C0U3U5"/>
<gene>
    <name evidence="18" type="primary">ycfS</name>
    <name evidence="18" type="ORF">Ppb6_02196</name>
</gene>
<dbReference type="Proteomes" id="UP000093476">
    <property type="component" value="Unassembled WGS sequence"/>
</dbReference>
<keyword evidence="5 18" id="KW-0808">Transferase</keyword>
<keyword evidence="19" id="KW-1185">Reference proteome</keyword>
<dbReference type="FunFam" id="2.40.440.10:FF:000001">
    <property type="entry name" value="L,D-transpeptidase YbiS"/>
    <property type="match status" value="1"/>
</dbReference>
<feature type="domain" description="LysM" evidence="16">
    <location>
        <begin position="38"/>
        <end position="84"/>
    </location>
</feature>
<feature type="chain" id="PRO_5008646678" evidence="15">
    <location>
        <begin position="23"/>
        <end position="360"/>
    </location>
</feature>
<dbReference type="RefSeq" id="WP_065823254.1">
    <property type="nucleotide sequence ID" value="NZ_CAWMQZ010000079.1"/>
</dbReference>
<proteinExistence type="inferred from homology"/>
<dbReference type="PATRIC" id="fig|286156.4.peg.2496"/>
<reference evidence="18 19" key="1">
    <citation type="submission" date="2015-12" db="EMBL/GenBank/DDBJ databases">
        <title>Genome comparisons provide insights into the role of secondary metabolites in the pathogenic phase of the Photorhabdus life cycle.</title>
        <authorList>
            <person name="Tobias N.J."/>
            <person name="Mishra B."/>
            <person name="Gupta D.K."/>
            <person name="Thines M."/>
            <person name="Stinear T.P."/>
            <person name="Bode H.B."/>
        </authorList>
    </citation>
    <scope>NUCLEOTIDE SEQUENCE [LARGE SCALE GENOMIC DNA]</scope>
    <source>
        <strain evidence="18 19">PB68.1</strain>
    </source>
</reference>
<dbReference type="GO" id="GO:0016757">
    <property type="term" value="F:glycosyltransferase activity"/>
    <property type="evidence" value="ECO:0007669"/>
    <property type="project" value="UniProtKB-KW"/>
</dbReference>
<evidence type="ECO:0000256" key="2">
    <source>
        <dbReference type="ARBA" id="ARBA00004752"/>
    </source>
</evidence>
<accession>A0A1C0U3U5</accession>
<dbReference type="EC" id="2.-.-.-" evidence="18"/>
<keyword evidence="7" id="KW-0574">Periplasm</keyword>
<dbReference type="STRING" id="286156.Ppb6_02196"/>
<protein>
    <submittedName>
        <fullName evidence="18">Putative L,D-transpeptidase YcfS</fullName>
        <ecNumber evidence="18">2.-.-.-</ecNumber>
    </submittedName>
</protein>
<evidence type="ECO:0000313" key="19">
    <source>
        <dbReference type="Proteomes" id="UP000093476"/>
    </source>
</evidence>
<dbReference type="PROSITE" id="PS51782">
    <property type="entry name" value="LYSM"/>
    <property type="match status" value="1"/>
</dbReference>
<dbReference type="CDD" id="cd00118">
    <property type="entry name" value="LysM"/>
    <property type="match status" value="1"/>
</dbReference>
<evidence type="ECO:0000256" key="1">
    <source>
        <dbReference type="ARBA" id="ARBA00004418"/>
    </source>
</evidence>
<feature type="active site" description="Proton donor/acceptor" evidence="13">
    <location>
        <position position="193"/>
    </location>
</feature>
<keyword evidence="9 13" id="KW-0133">Cell shape</keyword>
<comment type="pathway">
    <text evidence="12">Glycan biosynthesis.</text>
</comment>
<comment type="pathway">
    <text evidence="2 13">Cell wall biogenesis; peptidoglycan biosynthesis.</text>
</comment>
<feature type="signal peptide" evidence="15">
    <location>
        <begin position="1"/>
        <end position="22"/>
    </location>
</feature>
<dbReference type="Pfam" id="PF17969">
    <property type="entry name" value="Ldt_C"/>
    <property type="match status" value="1"/>
</dbReference>
<dbReference type="GO" id="GO:0071972">
    <property type="term" value="F:peptidoglycan L,D-transpeptidase activity"/>
    <property type="evidence" value="ECO:0007669"/>
    <property type="project" value="TreeGrafter"/>
</dbReference>
<evidence type="ECO:0000256" key="13">
    <source>
        <dbReference type="PROSITE-ProRule" id="PRU01373"/>
    </source>
</evidence>
<evidence type="ECO:0000313" key="18">
    <source>
        <dbReference type="EMBL" id="OCQ52609.1"/>
    </source>
</evidence>
<evidence type="ECO:0000256" key="12">
    <source>
        <dbReference type="ARBA" id="ARBA00060592"/>
    </source>
</evidence>
<dbReference type="UniPathway" id="UPA00219"/>
<dbReference type="PANTHER" id="PTHR30582">
    <property type="entry name" value="L,D-TRANSPEPTIDASE"/>
    <property type="match status" value="1"/>
</dbReference>
<evidence type="ECO:0000256" key="10">
    <source>
        <dbReference type="ARBA" id="ARBA00022984"/>
    </source>
</evidence>
<dbReference type="InterPro" id="IPR038063">
    <property type="entry name" value="Transpep_catalytic_dom"/>
</dbReference>
<evidence type="ECO:0000256" key="14">
    <source>
        <dbReference type="SAM" id="MobiDB-lite"/>
    </source>
</evidence>
<evidence type="ECO:0000256" key="3">
    <source>
        <dbReference type="ARBA" id="ARBA00005992"/>
    </source>
</evidence>
<evidence type="ECO:0000256" key="8">
    <source>
        <dbReference type="ARBA" id="ARBA00022801"/>
    </source>
</evidence>